<comment type="caution">
    <text evidence="6">The sequence shown here is derived from an EMBL/GenBank/DDBJ whole genome shotgun (WGS) entry which is preliminary data.</text>
</comment>
<evidence type="ECO:0000313" key="7">
    <source>
        <dbReference type="Proteomes" id="UP001204814"/>
    </source>
</evidence>
<evidence type="ECO:0000256" key="1">
    <source>
        <dbReference type="ARBA" id="ARBA00004141"/>
    </source>
</evidence>
<organism evidence="6 7">
    <name type="scientific">Faecalibacillus intestinalis</name>
    <dbReference type="NCBI Taxonomy" id="1982626"/>
    <lineage>
        <taxon>Bacteria</taxon>
        <taxon>Bacillati</taxon>
        <taxon>Bacillota</taxon>
        <taxon>Erysipelotrichia</taxon>
        <taxon>Erysipelotrichales</taxon>
        <taxon>Coprobacillaceae</taxon>
        <taxon>Faecalibacillus</taxon>
    </lineage>
</organism>
<feature type="transmembrane region" description="Helical" evidence="5">
    <location>
        <begin position="12"/>
        <end position="33"/>
    </location>
</feature>
<evidence type="ECO:0000256" key="5">
    <source>
        <dbReference type="SAM" id="Phobius"/>
    </source>
</evidence>
<dbReference type="EMBL" id="JANGBO010000001">
    <property type="protein sequence ID" value="MCQ5060360.1"/>
    <property type="molecule type" value="Genomic_DNA"/>
</dbReference>
<dbReference type="InterPro" id="IPR006480">
    <property type="entry name" value="Phage_holin_4_1"/>
</dbReference>
<keyword evidence="3 5" id="KW-1133">Transmembrane helix</keyword>
<keyword evidence="2 5" id="KW-0812">Transmembrane</keyword>
<accession>A0AAP2XS63</accession>
<evidence type="ECO:0000256" key="2">
    <source>
        <dbReference type="ARBA" id="ARBA00022692"/>
    </source>
</evidence>
<dbReference type="Proteomes" id="UP001204814">
    <property type="component" value="Unassembled WGS sequence"/>
</dbReference>
<name>A0AAP2XS63_9FIRM</name>
<proteinExistence type="predicted"/>
<dbReference type="NCBIfam" id="TIGR01593">
    <property type="entry name" value="holin_tox_secr"/>
    <property type="match status" value="1"/>
</dbReference>
<dbReference type="GO" id="GO:0016020">
    <property type="term" value="C:membrane"/>
    <property type="evidence" value="ECO:0007669"/>
    <property type="project" value="UniProtKB-SubCell"/>
</dbReference>
<evidence type="ECO:0000256" key="3">
    <source>
        <dbReference type="ARBA" id="ARBA00022989"/>
    </source>
</evidence>
<sequence>MEKMEMLFNYLQAHRMLALVAFVIIFDLFLGVMRSFKEKKTNSTIGIDGMIRKVSMIACLLFLVVLDFLIHLDLIAWLPSQILDIFKAIGITTIGISDVFALLFIVFELLSILKNWALIGLPMFKGVNEKVTRFLETFTDEMPSINKNE</sequence>
<reference evidence="6" key="1">
    <citation type="submission" date="2022-06" db="EMBL/GenBank/DDBJ databases">
        <title>Isolation of gut microbiota from human fecal samples.</title>
        <authorList>
            <person name="Pamer E.G."/>
            <person name="Barat B."/>
            <person name="Waligurski E."/>
            <person name="Medina S."/>
            <person name="Paddock L."/>
            <person name="Mostad J."/>
        </authorList>
    </citation>
    <scope>NUCLEOTIDE SEQUENCE</scope>
    <source>
        <strain evidence="6">DFI.6.24</strain>
    </source>
</reference>
<dbReference type="RefSeq" id="WP_118469747.1">
    <property type="nucleotide sequence ID" value="NZ_JAJDKX010000003.1"/>
</dbReference>
<protein>
    <submittedName>
        <fullName evidence="6">Phage holin family protein</fullName>
    </submittedName>
</protein>
<keyword evidence="4 5" id="KW-0472">Membrane</keyword>
<dbReference type="Pfam" id="PF05105">
    <property type="entry name" value="Phage_holin_4_1"/>
    <property type="match status" value="1"/>
</dbReference>
<feature type="transmembrane region" description="Helical" evidence="5">
    <location>
        <begin position="54"/>
        <end position="77"/>
    </location>
</feature>
<comment type="subcellular location">
    <subcellularLocation>
        <location evidence="1">Membrane</location>
        <topology evidence="1">Multi-pass membrane protein</topology>
    </subcellularLocation>
</comment>
<evidence type="ECO:0000256" key="4">
    <source>
        <dbReference type="ARBA" id="ARBA00023136"/>
    </source>
</evidence>
<feature type="transmembrane region" description="Helical" evidence="5">
    <location>
        <begin position="89"/>
        <end position="113"/>
    </location>
</feature>
<gene>
    <name evidence="6" type="ORF">NE542_00690</name>
</gene>
<evidence type="ECO:0000313" key="6">
    <source>
        <dbReference type="EMBL" id="MCQ5060360.1"/>
    </source>
</evidence>
<dbReference type="AlphaFoldDB" id="A0AAP2XS63"/>